<organism evidence="1">
    <name type="scientific">viral metagenome</name>
    <dbReference type="NCBI Taxonomy" id="1070528"/>
    <lineage>
        <taxon>unclassified sequences</taxon>
        <taxon>metagenomes</taxon>
        <taxon>organismal metagenomes</taxon>
    </lineage>
</organism>
<gene>
    <name evidence="1" type="ORF">TM448A00739_0013</name>
</gene>
<dbReference type="AlphaFoldDB" id="A0A6H1ZK26"/>
<evidence type="ECO:0000313" key="1">
    <source>
        <dbReference type="EMBL" id="QJA47809.1"/>
    </source>
</evidence>
<dbReference type="EMBL" id="MT144058">
    <property type="protein sequence ID" value="QJA47809.1"/>
    <property type="molecule type" value="Genomic_DNA"/>
</dbReference>
<sequence length="303" mass="36245">MKRLRHTIDSIRQDFQRNEYILLSKEYINNKQKLNYICPVGHEYNITYNNWCSGYRCFTCSIEKKAIAKREDISDVNLIFENEGYKLLSKRYINSKQKLSYLCPSGHLGSISFEKWKHNGQRCAICSHKRGSKLQRHDINIVKELFNSEEYQVLSDNYENNNTRIKFKCPNGHIGYIRYGDFQQGHRCFECHIDRLRKYSDDELHNLHIYKLVVRRITNNNFKKYYSFINPNNFKRGKSYHVDHVYSIIDGFDNNILPVVIANPMNLRVIPARENILKKRKSLVSVDILFEKYCKFKEVYYDM</sequence>
<name>A0A6H1ZK26_9ZZZZ</name>
<protein>
    <submittedName>
        <fullName evidence="1">Uncharacterized protein</fullName>
    </submittedName>
</protein>
<reference evidence="1" key="1">
    <citation type="submission" date="2020-03" db="EMBL/GenBank/DDBJ databases">
        <title>The deep terrestrial virosphere.</title>
        <authorList>
            <person name="Holmfeldt K."/>
            <person name="Nilsson E."/>
            <person name="Simone D."/>
            <person name="Lopez-Fernandez M."/>
            <person name="Wu X."/>
            <person name="de Brujin I."/>
            <person name="Lundin D."/>
            <person name="Andersson A."/>
            <person name="Bertilsson S."/>
            <person name="Dopson M."/>
        </authorList>
    </citation>
    <scope>NUCLEOTIDE SEQUENCE</scope>
    <source>
        <strain evidence="1">TM448A00739</strain>
    </source>
</reference>
<accession>A0A6H1ZK26</accession>
<proteinExistence type="predicted"/>